<dbReference type="AlphaFoldDB" id="A0A7N0VGE1"/>
<name>A0A7N0VGE1_KALFE</name>
<dbReference type="InterPro" id="IPR052657">
    <property type="entry name" value="PDP_family_Arabidopsis"/>
</dbReference>
<dbReference type="Proteomes" id="UP000594263">
    <property type="component" value="Unplaced"/>
</dbReference>
<dbReference type="OMA" id="IEANEGM"/>
<dbReference type="PANTHER" id="PTHR10688">
    <property type="entry name" value="PWWP DOMAIN-CONTAINING PROTEIN"/>
    <property type="match status" value="1"/>
</dbReference>
<dbReference type="Pfam" id="PF00855">
    <property type="entry name" value="PWWP"/>
    <property type="match status" value="1"/>
</dbReference>
<dbReference type="Gramene" id="Kaladp0671s0011.1.v1.1">
    <property type="protein sequence ID" value="Kaladp0671s0011.1.v1.1.CDS.1"/>
    <property type="gene ID" value="Kaladp0671s0011.v1.1"/>
</dbReference>
<feature type="domain" description="PWWP" evidence="2">
    <location>
        <begin position="91"/>
        <end position="142"/>
    </location>
</feature>
<evidence type="ECO:0000256" key="1">
    <source>
        <dbReference type="SAM" id="MobiDB-lite"/>
    </source>
</evidence>
<dbReference type="PANTHER" id="PTHR10688:SF3">
    <property type="entry name" value="PWWP DOMAIN-CONTAINING PROTEIN 6"/>
    <property type="match status" value="1"/>
</dbReference>
<feature type="region of interest" description="Disordered" evidence="1">
    <location>
        <begin position="1"/>
        <end position="87"/>
    </location>
</feature>
<dbReference type="SUPFAM" id="SSF63748">
    <property type="entry name" value="Tudor/PWWP/MBT"/>
    <property type="match status" value="1"/>
</dbReference>
<keyword evidence="4" id="KW-1185">Reference proteome</keyword>
<dbReference type="EnsemblPlants" id="Kaladp0671s0011.1.v1.1">
    <property type="protein sequence ID" value="Kaladp0671s0011.1.v1.1.CDS.1"/>
    <property type="gene ID" value="Kaladp0671s0011.v1.1"/>
</dbReference>
<accession>A0A7N0VGE1</accession>
<dbReference type="CDD" id="cd05162">
    <property type="entry name" value="PWWP"/>
    <property type="match status" value="1"/>
</dbReference>
<feature type="region of interest" description="Disordered" evidence="1">
    <location>
        <begin position="497"/>
        <end position="522"/>
    </location>
</feature>
<organism evidence="3 4">
    <name type="scientific">Kalanchoe fedtschenkoi</name>
    <name type="common">Lavender scallops</name>
    <name type="synonym">South American air plant</name>
    <dbReference type="NCBI Taxonomy" id="63787"/>
    <lineage>
        <taxon>Eukaryota</taxon>
        <taxon>Viridiplantae</taxon>
        <taxon>Streptophyta</taxon>
        <taxon>Embryophyta</taxon>
        <taxon>Tracheophyta</taxon>
        <taxon>Spermatophyta</taxon>
        <taxon>Magnoliopsida</taxon>
        <taxon>eudicotyledons</taxon>
        <taxon>Gunneridae</taxon>
        <taxon>Pentapetalae</taxon>
        <taxon>Saxifragales</taxon>
        <taxon>Crassulaceae</taxon>
        <taxon>Kalanchoe</taxon>
    </lineage>
</organism>
<dbReference type="SMART" id="SM00293">
    <property type="entry name" value="PWWP"/>
    <property type="match status" value="1"/>
</dbReference>
<feature type="compositionally biased region" description="Basic and acidic residues" evidence="1">
    <location>
        <begin position="337"/>
        <end position="348"/>
    </location>
</feature>
<proteinExistence type="predicted"/>
<feature type="compositionally biased region" description="Acidic residues" evidence="1">
    <location>
        <begin position="59"/>
        <end position="86"/>
    </location>
</feature>
<feature type="compositionally biased region" description="Low complexity" evidence="1">
    <location>
        <begin position="15"/>
        <end position="27"/>
    </location>
</feature>
<sequence>METLAGDSEASKFTGLESGAGAAAVGEGKADSSDVGGGRGSVSEAVEAGERKNGAEGAAEMDEEELGEGDDIDEGEEEEEEEDEEGSVFSVGEFVWGKIKHHPWWPGQIYDASDASDLALKHKPKDKDPYLVAYFGDGTFSWCSGAQLKRFDSAFESLSRQSSSKGFVFAVEDALSVVGDLVALEMSCACVERDQQGGFVRPVAENAGIRKGVLVPLVGVDRLAVARFDAVAVIASVRSAARSAAMANRLELTMLNSKLLAFYRAKGYSELPKYYFPMDIEGLEDISKSGVVADGLVKNEDGQSPAEKAPALAEDKLYGRRRQKSLSDIIREETDADVLNDKEEEKTPRSGQGTRRRKRAVQTDSSQEKGNVSSVVKGGKKAKSVRKTNSNEDIKPPSVDSDGVEVDVAVRSKGRKRVATTGGEKDGAVKSRDRKRMKGSSTPSASIKQLGFEPVILDSRTDTRVGERMSKAAKLIIESPSIRKQCSVVFEKEPAHAGNIKDEVPESVSDPGEKQGEGGSGVDPMANEMLSGIKSAAVGPLQERPFGSKLDVFSLNKLSNYDTVMDEEDEDDGRPMSAVLFLTFSDGLPLPSKADLLAKYSQFGLLKEDETDVLPNSLCAQVVFIRKSEGEQAFDDMVKMNSADSGVRYRIRYVPRGSKVRDLDGSVGAKASPQSGKVCADAHSVSVSYVKRKLKTMMFKLNDLERDDMLSTELKMELRSEMTELLEKLSSGP</sequence>
<dbReference type="InterPro" id="IPR000313">
    <property type="entry name" value="PWWP_dom"/>
</dbReference>
<reference evidence="3" key="1">
    <citation type="submission" date="2021-01" db="UniProtKB">
        <authorList>
            <consortium name="EnsemblPlants"/>
        </authorList>
    </citation>
    <scope>IDENTIFICATION</scope>
</reference>
<dbReference type="Gene3D" id="2.30.30.140">
    <property type="match status" value="1"/>
</dbReference>
<evidence type="ECO:0000313" key="3">
    <source>
        <dbReference type="EnsemblPlants" id="Kaladp0671s0011.1.v1.1.CDS.1"/>
    </source>
</evidence>
<dbReference type="PROSITE" id="PS50812">
    <property type="entry name" value="PWWP"/>
    <property type="match status" value="1"/>
</dbReference>
<evidence type="ECO:0000313" key="4">
    <source>
        <dbReference type="Proteomes" id="UP000594263"/>
    </source>
</evidence>
<feature type="region of interest" description="Disordered" evidence="1">
    <location>
        <begin position="337"/>
        <end position="445"/>
    </location>
</feature>
<protein>
    <recommendedName>
        <fullName evidence="2">PWWP domain-containing protein</fullName>
    </recommendedName>
</protein>
<evidence type="ECO:0000259" key="2">
    <source>
        <dbReference type="PROSITE" id="PS50812"/>
    </source>
</evidence>